<dbReference type="InterPro" id="IPR053864">
    <property type="entry name" value="DUF6933"/>
</dbReference>
<feature type="domain" description="DUF6933" evidence="1">
    <location>
        <begin position="2"/>
        <end position="160"/>
    </location>
</feature>
<dbReference type="OrthoDB" id="9801392at2"/>
<keyword evidence="3" id="KW-1185">Reference proteome</keyword>
<dbReference type="Pfam" id="PF22016">
    <property type="entry name" value="DUF6933"/>
    <property type="match status" value="1"/>
</dbReference>
<reference evidence="2 3" key="1">
    <citation type="submission" date="2016-10" db="EMBL/GenBank/DDBJ databases">
        <authorList>
            <person name="de Groot N.N."/>
        </authorList>
    </citation>
    <scope>NUCLEOTIDE SEQUENCE [LARGE SCALE GENOMIC DNA]</scope>
    <source>
        <strain evidence="2 3">DSM 16981</strain>
    </source>
</reference>
<evidence type="ECO:0000313" key="3">
    <source>
        <dbReference type="Proteomes" id="UP000199309"/>
    </source>
</evidence>
<protein>
    <recommendedName>
        <fullName evidence="1">DUF6933 domain-containing protein</fullName>
    </recommendedName>
</protein>
<proteinExistence type="predicted"/>
<evidence type="ECO:0000313" key="2">
    <source>
        <dbReference type="EMBL" id="SDN04179.1"/>
    </source>
</evidence>
<dbReference type="RefSeq" id="WP_091651320.1">
    <property type="nucleotide sequence ID" value="NZ_FNHQ01000021.1"/>
</dbReference>
<dbReference type="Proteomes" id="UP000199309">
    <property type="component" value="Unassembled WGS sequence"/>
</dbReference>
<sequence length="190" mass="22411">MIIYVTKQTFDRYKLKMPECLTPPMDKLAQTVIEKEGGDTLCEWGGKLFYFDHRKCIQIVNFASKFTLFLVDVKINDLPNIGEYIAEYLLDIYATDREMKKALEHMFKEHPALCFSKLTNKSIISTLNMTQRSFAEDGYRLYDFISDGILHTKKINYTVNFNWLFTMKQNGKTDYYYAGKKFREMVVAKY</sequence>
<organism evidence="2 3">
    <name type="scientific">Megasphaera paucivorans</name>
    <dbReference type="NCBI Taxonomy" id="349095"/>
    <lineage>
        <taxon>Bacteria</taxon>
        <taxon>Bacillati</taxon>
        <taxon>Bacillota</taxon>
        <taxon>Negativicutes</taxon>
        <taxon>Veillonellales</taxon>
        <taxon>Veillonellaceae</taxon>
        <taxon>Megasphaera</taxon>
    </lineage>
</organism>
<accession>A0A1G9Y521</accession>
<dbReference type="EMBL" id="FNHQ01000021">
    <property type="protein sequence ID" value="SDN04179.1"/>
    <property type="molecule type" value="Genomic_DNA"/>
</dbReference>
<gene>
    <name evidence="2" type="ORF">SAMN05660299_01990</name>
</gene>
<dbReference type="AlphaFoldDB" id="A0A1G9Y521"/>
<evidence type="ECO:0000259" key="1">
    <source>
        <dbReference type="Pfam" id="PF22016"/>
    </source>
</evidence>
<name>A0A1G9Y521_9FIRM</name>